<name>A0ABQ7G7T9_DUNSA</name>
<proteinExistence type="predicted"/>
<dbReference type="Proteomes" id="UP000815325">
    <property type="component" value="Unassembled WGS sequence"/>
</dbReference>
<sequence>MITRLMMRSGTNTGDGTGEAFGAQAVLLAGFMSEQEVADFQNMMNEMGATMFRPPLGTRRTVVLSGMYDGEVIEVVSAYRESGQPPAVFAAAVPNNMDRQLLSLVAEVHREDAAMRQQAARFAAEQE</sequence>
<dbReference type="PANTHER" id="PTHR35732">
    <property type="entry name" value="OS10G0545100 PROTEIN"/>
    <property type="match status" value="1"/>
</dbReference>
<dbReference type="InterPro" id="IPR016621">
    <property type="entry name" value="UCP014543"/>
</dbReference>
<protein>
    <submittedName>
        <fullName evidence="1">Uncharacterized protein</fullName>
    </submittedName>
</protein>
<gene>
    <name evidence="1" type="ORF">DUNSADRAFT_14210</name>
</gene>
<evidence type="ECO:0000313" key="2">
    <source>
        <dbReference type="Proteomes" id="UP000815325"/>
    </source>
</evidence>
<evidence type="ECO:0000313" key="1">
    <source>
        <dbReference type="EMBL" id="KAF5830672.1"/>
    </source>
</evidence>
<dbReference type="PANTHER" id="PTHR35732:SF1">
    <property type="entry name" value="OS10G0545100 PROTEIN"/>
    <property type="match status" value="1"/>
</dbReference>
<dbReference type="EMBL" id="MU070018">
    <property type="protein sequence ID" value="KAF5830672.1"/>
    <property type="molecule type" value="Genomic_DNA"/>
</dbReference>
<reference evidence="1" key="1">
    <citation type="submission" date="2017-08" db="EMBL/GenBank/DDBJ databases">
        <authorList>
            <person name="Polle J.E."/>
            <person name="Barry K."/>
            <person name="Cushman J."/>
            <person name="Schmutz J."/>
            <person name="Tran D."/>
            <person name="Hathwaick L.T."/>
            <person name="Yim W.C."/>
            <person name="Jenkins J."/>
            <person name="Mckie-Krisberg Z.M."/>
            <person name="Prochnik S."/>
            <person name="Lindquist E."/>
            <person name="Dockter R.B."/>
            <person name="Adam C."/>
            <person name="Molina H."/>
            <person name="Bunkerborg J."/>
            <person name="Jin E."/>
            <person name="Buchheim M."/>
            <person name="Magnuson J."/>
        </authorList>
    </citation>
    <scope>NUCLEOTIDE SEQUENCE</scope>
    <source>
        <strain evidence="1">CCAP 19/18</strain>
    </source>
</reference>
<keyword evidence="2" id="KW-1185">Reference proteome</keyword>
<accession>A0ABQ7G7T9</accession>
<organism evidence="1 2">
    <name type="scientific">Dunaliella salina</name>
    <name type="common">Green alga</name>
    <name type="synonym">Protococcus salinus</name>
    <dbReference type="NCBI Taxonomy" id="3046"/>
    <lineage>
        <taxon>Eukaryota</taxon>
        <taxon>Viridiplantae</taxon>
        <taxon>Chlorophyta</taxon>
        <taxon>core chlorophytes</taxon>
        <taxon>Chlorophyceae</taxon>
        <taxon>CS clade</taxon>
        <taxon>Chlamydomonadales</taxon>
        <taxon>Dunaliellaceae</taxon>
        <taxon>Dunaliella</taxon>
    </lineage>
</organism>
<dbReference type="Pfam" id="PF12646">
    <property type="entry name" value="DUF3783"/>
    <property type="match status" value="1"/>
</dbReference>
<comment type="caution">
    <text evidence="1">The sequence shown here is derived from an EMBL/GenBank/DDBJ whole genome shotgun (WGS) entry which is preliminary data.</text>
</comment>